<name>A0A9P4PS89_9PLEO</name>
<sequence>MIAKRKCPSHVSGQARRLLLRSTGAHVTCQSCRVLAAALCSGLCGPPHSRYGTSFTVWGARLLRVALCSPTVAEVLTGRERGRW</sequence>
<evidence type="ECO:0000313" key="1">
    <source>
        <dbReference type="EMBL" id="KAF2448034.1"/>
    </source>
</evidence>
<organism evidence="1 2">
    <name type="scientific">Karstenula rhodostoma CBS 690.94</name>
    <dbReference type="NCBI Taxonomy" id="1392251"/>
    <lineage>
        <taxon>Eukaryota</taxon>
        <taxon>Fungi</taxon>
        <taxon>Dikarya</taxon>
        <taxon>Ascomycota</taxon>
        <taxon>Pezizomycotina</taxon>
        <taxon>Dothideomycetes</taxon>
        <taxon>Pleosporomycetidae</taxon>
        <taxon>Pleosporales</taxon>
        <taxon>Massarineae</taxon>
        <taxon>Didymosphaeriaceae</taxon>
        <taxon>Karstenula</taxon>
    </lineage>
</organism>
<reference evidence="1" key="1">
    <citation type="journal article" date="2020" name="Stud. Mycol.">
        <title>101 Dothideomycetes genomes: a test case for predicting lifestyles and emergence of pathogens.</title>
        <authorList>
            <person name="Haridas S."/>
            <person name="Albert R."/>
            <person name="Binder M."/>
            <person name="Bloem J."/>
            <person name="Labutti K."/>
            <person name="Salamov A."/>
            <person name="Andreopoulos B."/>
            <person name="Baker S."/>
            <person name="Barry K."/>
            <person name="Bills G."/>
            <person name="Bluhm B."/>
            <person name="Cannon C."/>
            <person name="Castanera R."/>
            <person name="Culley D."/>
            <person name="Daum C."/>
            <person name="Ezra D."/>
            <person name="Gonzalez J."/>
            <person name="Henrissat B."/>
            <person name="Kuo A."/>
            <person name="Liang C."/>
            <person name="Lipzen A."/>
            <person name="Lutzoni F."/>
            <person name="Magnuson J."/>
            <person name="Mondo S."/>
            <person name="Nolan M."/>
            <person name="Ohm R."/>
            <person name="Pangilinan J."/>
            <person name="Park H.-J."/>
            <person name="Ramirez L."/>
            <person name="Alfaro M."/>
            <person name="Sun H."/>
            <person name="Tritt A."/>
            <person name="Yoshinaga Y."/>
            <person name="Zwiers L.-H."/>
            <person name="Turgeon B."/>
            <person name="Goodwin S."/>
            <person name="Spatafora J."/>
            <person name="Crous P."/>
            <person name="Grigoriev I."/>
        </authorList>
    </citation>
    <scope>NUCLEOTIDE SEQUENCE</scope>
    <source>
        <strain evidence="1">CBS 690.94</strain>
    </source>
</reference>
<gene>
    <name evidence="1" type="ORF">P171DRAFT_236796</name>
</gene>
<proteinExistence type="predicted"/>
<dbReference type="Proteomes" id="UP000799764">
    <property type="component" value="Unassembled WGS sequence"/>
</dbReference>
<protein>
    <submittedName>
        <fullName evidence="1">Uncharacterized protein</fullName>
    </submittedName>
</protein>
<keyword evidence="2" id="KW-1185">Reference proteome</keyword>
<dbReference type="AlphaFoldDB" id="A0A9P4PS89"/>
<evidence type="ECO:0000313" key="2">
    <source>
        <dbReference type="Proteomes" id="UP000799764"/>
    </source>
</evidence>
<comment type="caution">
    <text evidence="1">The sequence shown here is derived from an EMBL/GenBank/DDBJ whole genome shotgun (WGS) entry which is preliminary data.</text>
</comment>
<accession>A0A9P4PS89</accession>
<dbReference type="EMBL" id="MU001496">
    <property type="protein sequence ID" value="KAF2448034.1"/>
    <property type="molecule type" value="Genomic_DNA"/>
</dbReference>